<evidence type="ECO:0000313" key="3">
    <source>
        <dbReference type="Proteomes" id="UP000218231"/>
    </source>
</evidence>
<organism evidence="2 3">
    <name type="scientific">Diploscapter pachys</name>
    <dbReference type="NCBI Taxonomy" id="2018661"/>
    <lineage>
        <taxon>Eukaryota</taxon>
        <taxon>Metazoa</taxon>
        <taxon>Ecdysozoa</taxon>
        <taxon>Nematoda</taxon>
        <taxon>Chromadorea</taxon>
        <taxon>Rhabditida</taxon>
        <taxon>Rhabditina</taxon>
        <taxon>Rhabditomorpha</taxon>
        <taxon>Rhabditoidea</taxon>
        <taxon>Rhabditidae</taxon>
        <taxon>Diploscapter</taxon>
    </lineage>
</organism>
<evidence type="ECO:0008006" key="4">
    <source>
        <dbReference type="Google" id="ProtNLM"/>
    </source>
</evidence>
<feature type="region of interest" description="Disordered" evidence="1">
    <location>
        <begin position="95"/>
        <end position="127"/>
    </location>
</feature>
<dbReference type="Proteomes" id="UP000218231">
    <property type="component" value="Unassembled WGS sequence"/>
</dbReference>
<gene>
    <name evidence="2" type="ORF">WR25_05598</name>
</gene>
<proteinExistence type="predicted"/>
<dbReference type="OrthoDB" id="2687452at2759"/>
<comment type="caution">
    <text evidence="2">The sequence shown here is derived from an EMBL/GenBank/DDBJ whole genome shotgun (WGS) entry which is preliminary data.</text>
</comment>
<dbReference type="EMBL" id="LIAE01006457">
    <property type="protein sequence ID" value="PAV89368.1"/>
    <property type="molecule type" value="Genomic_DNA"/>
</dbReference>
<sequence length="500" mass="58079">MKEHFFIEHRNERTIFVLDATKEEELERMLEAVKNKRTDIAREKPQTTTIPRMEPASMLDVIDMQLAQSDDMPSTSSAYNQEQVEFTLQSLLKTEFQPTEDENEDDGGKMNGECDSEDPSTAAASQQPHVNVSSLFGETFDLAKEIQAAKRFDERTMAYAHNHASVSIKRDSHSLDPLIIEEMINDGRLKFCQMCKKHFSICGGQDLMKHVAIHMKEVCHQSRYACSLCDYQGSQYNHVRAHVQSKHNQKLTSELFFDNIVNWDIDNVMAVSKLCFDSGEYLLDQMPRKWQKKYSNLAKMNSEQRENPINQIATTHPEISYMTRILEEIERIKQHLIQCDLMDADYEVIFEDYERMLQNVRRQLETGRMASIDLFRRFISGSQFIIYTLRIYPSCTSERLRNLVKLTLWELIEYADNHISEEGDLRTNEEMASYVQQQYEIAILEDVDMDDDLHQTRIVKELLRNLALAWQTIEPNSLLGNSLGEIAAKLKLSEDEANGW</sequence>
<protein>
    <recommendedName>
        <fullName evidence="4">C2H2-type domain-containing protein</fullName>
    </recommendedName>
</protein>
<name>A0A2A2LT86_9BILA</name>
<keyword evidence="3" id="KW-1185">Reference proteome</keyword>
<reference evidence="2 3" key="1">
    <citation type="journal article" date="2017" name="Curr. Biol.">
        <title>Genome architecture and evolution of a unichromosomal asexual nematode.</title>
        <authorList>
            <person name="Fradin H."/>
            <person name="Zegar C."/>
            <person name="Gutwein M."/>
            <person name="Lucas J."/>
            <person name="Kovtun M."/>
            <person name="Corcoran D."/>
            <person name="Baugh L.R."/>
            <person name="Kiontke K."/>
            <person name="Gunsalus K."/>
            <person name="Fitch D.H."/>
            <person name="Piano F."/>
        </authorList>
    </citation>
    <scope>NUCLEOTIDE SEQUENCE [LARGE SCALE GENOMIC DNA]</scope>
    <source>
        <strain evidence="2">PF1309</strain>
    </source>
</reference>
<evidence type="ECO:0000313" key="2">
    <source>
        <dbReference type="EMBL" id="PAV89368.1"/>
    </source>
</evidence>
<dbReference type="AlphaFoldDB" id="A0A2A2LT86"/>
<evidence type="ECO:0000256" key="1">
    <source>
        <dbReference type="SAM" id="MobiDB-lite"/>
    </source>
</evidence>
<accession>A0A2A2LT86</accession>
<dbReference type="Gene3D" id="3.30.160.60">
    <property type="entry name" value="Classic Zinc Finger"/>
    <property type="match status" value="1"/>
</dbReference>